<feature type="compositionally biased region" description="Low complexity" evidence="2">
    <location>
        <begin position="146"/>
        <end position="160"/>
    </location>
</feature>
<dbReference type="Gene3D" id="2.30.42.10">
    <property type="match status" value="1"/>
</dbReference>
<feature type="compositionally biased region" description="Basic and acidic residues" evidence="2">
    <location>
        <begin position="181"/>
        <end position="190"/>
    </location>
</feature>
<feature type="compositionally biased region" description="Low complexity" evidence="2">
    <location>
        <begin position="418"/>
        <end position="443"/>
    </location>
</feature>
<feature type="compositionally biased region" description="Polar residues" evidence="2">
    <location>
        <begin position="483"/>
        <end position="494"/>
    </location>
</feature>
<feature type="region of interest" description="Disordered" evidence="2">
    <location>
        <begin position="407"/>
        <end position="455"/>
    </location>
</feature>
<keyword evidence="5" id="KW-1185">Reference proteome</keyword>
<dbReference type="SUPFAM" id="SSF50156">
    <property type="entry name" value="PDZ domain-like"/>
    <property type="match status" value="1"/>
</dbReference>
<dbReference type="InterPro" id="IPR001478">
    <property type="entry name" value="PDZ"/>
</dbReference>
<dbReference type="EMBL" id="VSWD01000014">
    <property type="protein sequence ID" value="KAK3082909.1"/>
    <property type="molecule type" value="Genomic_DNA"/>
</dbReference>
<feature type="non-terminal residue" evidence="4">
    <location>
        <position position="1"/>
    </location>
</feature>
<feature type="region of interest" description="Disordered" evidence="2">
    <location>
        <begin position="322"/>
        <end position="386"/>
    </location>
</feature>
<feature type="region of interest" description="Disordered" evidence="2">
    <location>
        <begin position="785"/>
        <end position="818"/>
    </location>
</feature>
<dbReference type="Proteomes" id="UP001186944">
    <property type="component" value="Unassembled WGS sequence"/>
</dbReference>
<feature type="compositionally biased region" description="Polar residues" evidence="2">
    <location>
        <begin position="654"/>
        <end position="666"/>
    </location>
</feature>
<dbReference type="PROSITE" id="PS50106">
    <property type="entry name" value="PDZ"/>
    <property type="match status" value="1"/>
</dbReference>
<evidence type="ECO:0000313" key="4">
    <source>
        <dbReference type="EMBL" id="KAK3082909.1"/>
    </source>
</evidence>
<feature type="region of interest" description="Disordered" evidence="2">
    <location>
        <begin position="1222"/>
        <end position="1242"/>
    </location>
</feature>
<evidence type="ECO:0000259" key="3">
    <source>
        <dbReference type="PROSITE" id="PS50106"/>
    </source>
</evidence>
<evidence type="ECO:0000313" key="5">
    <source>
        <dbReference type="Proteomes" id="UP001186944"/>
    </source>
</evidence>
<accession>A0AA89BPN5</accession>
<keyword evidence="1" id="KW-0175">Coiled coil</keyword>
<proteinExistence type="predicted"/>
<feature type="region of interest" description="Disordered" evidence="2">
    <location>
        <begin position="467"/>
        <end position="573"/>
    </location>
</feature>
<feature type="compositionally biased region" description="Polar residues" evidence="2">
    <location>
        <begin position="627"/>
        <end position="642"/>
    </location>
</feature>
<organism evidence="4 5">
    <name type="scientific">Pinctada imbricata</name>
    <name type="common">Atlantic pearl-oyster</name>
    <name type="synonym">Pinctada martensii</name>
    <dbReference type="NCBI Taxonomy" id="66713"/>
    <lineage>
        <taxon>Eukaryota</taxon>
        <taxon>Metazoa</taxon>
        <taxon>Spiralia</taxon>
        <taxon>Lophotrochozoa</taxon>
        <taxon>Mollusca</taxon>
        <taxon>Bivalvia</taxon>
        <taxon>Autobranchia</taxon>
        <taxon>Pteriomorphia</taxon>
        <taxon>Pterioida</taxon>
        <taxon>Pterioidea</taxon>
        <taxon>Pteriidae</taxon>
        <taxon>Pinctada</taxon>
    </lineage>
</organism>
<feature type="region of interest" description="Disordered" evidence="2">
    <location>
        <begin position="617"/>
        <end position="666"/>
    </location>
</feature>
<feature type="region of interest" description="Disordered" evidence="2">
    <location>
        <begin position="181"/>
        <end position="219"/>
    </location>
</feature>
<feature type="compositionally biased region" description="Low complexity" evidence="2">
    <location>
        <begin position="468"/>
        <end position="482"/>
    </location>
</feature>
<feature type="region of interest" description="Disordered" evidence="2">
    <location>
        <begin position="961"/>
        <end position="985"/>
    </location>
</feature>
<feature type="region of interest" description="Disordered" evidence="2">
    <location>
        <begin position="110"/>
        <end position="169"/>
    </location>
</feature>
<sequence>LCLLQIPCGNVYVTSSDSVQRVKSSILATNISPDKKKKTSKHALAIGSSFGHVHAFLSDESRVLQELDRKSGEDQCLMLIKKPKSSSRQMLKSQSWTNLSASDSHIYKQDVGHQGESKRHHRFRMKKKPPELKAVPSETSDDSKSVDGSSPRSSSQSDDGGFLRYQENGGSYLRDKENRWASNRAEKSKSEVLTSSHNRIQAGERTRYQRNSGGMAGREINNNSKFRNNGRLYRSQNDIRFYEPPRLVEIPTNDETCTIMSDEMYSPKSEKKTSQSETNEVDNNDMVSRCRSLGDLTTGLTLSVVGQRKSESIQNLPKSMKSLNFSENGHEGQLDNTHNKSDRTSDVFTDERESSPSEGFKNRTKPKICTSTTNLYNPDSLKKSPVQVKTLRSRSWGVLPDKNSSLSLVKSEKDDTDSSQNSSPSTRSNDKTPTNRTRRTLPNVPEGRSSDVMEKKRKYTELMKMRMSANSSNSESCNSRQSVMSPASESQLLSNGEERTPDREVSDFFYSEQTPDGKRKFQNYDNSGKNGKCETSGKRISGSDSLNGDTNFHTLPSGGRSCDSGQTTATSLSSTMDSGYLTTDGETDMYSSTSYTKSLQRSAHTLYSTNYGGVSRRDENLGKVAPTSDSASMKGKTYQTPKGKSVNIGKGADMTSTPVTSPQYSRNPIKNGMAFVKYDSGISDSSFSSITSPHGPTLEENSRVRRREDEIYVENRVNRFPSASQSDVREHPKASLVHRQLSLANPKIGRGNQETFENSVLTSPTRHNYGDIKSNSTASKTELFPATGVDKNVSDLRNNNDASDLEPNVEVHSNNVRNSTDKLSKCNITVLPSTDYSSVTSLSQHNAVPISSFPNMGSSSMSDRTLGSRSKVDLDTKGQRRNEIICDKIVSDDINNRRDMNQTIGQSLPTNTLQNSVPNMVNTSNTEVTQRSEVNPKSQFLEQLPEMVEQVPKLTQQVPANPHKVPGNPHKVPGNPNKVPSYGNQVQVPPCANLTSSVDQEVQYYEQWNQMQNPHVQNQILNARQMQFIGQQVPGLNRPISAVYTSHVGHIPNMTPSYHPATTVFQYGDLSNISSASVPHFNASNGYSTLPKMAIQHLHHDYVNIPSSHMKSGDHMTGSDCHVTGKGVANFGSVQNLHESQRDLTNTESLKSQEHYNTLPGKWKFQNFAANFASSATKYPSIFQMLQTYDFHSLHLRVKDNFNLLDYLTLVEKAIELPNVPKSSTKEPPVASAPQGNVPKIGGPGSAFTPVKTNQSKTASFNMVTVASVTEERPSDVDFDLKEGDVLIEVNEQWVLCESLEVVTARLKTGSEDIYFIVARVKGQEKDQKAKSEVEENQKKDEEIEALKTKLGELQSEVTRKNKTIRDLTAVIPRKRIPGEKFSKQTVTKTTEINGNIVTTDIIVNGLADDEFIV</sequence>
<gene>
    <name evidence="4" type="ORF">FSP39_008774</name>
</gene>
<evidence type="ECO:0000256" key="1">
    <source>
        <dbReference type="SAM" id="Coils"/>
    </source>
</evidence>
<evidence type="ECO:0000256" key="2">
    <source>
        <dbReference type="SAM" id="MobiDB-lite"/>
    </source>
</evidence>
<name>A0AA89BPN5_PINIB</name>
<feature type="compositionally biased region" description="Basic and acidic residues" evidence="2">
    <location>
        <begin position="328"/>
        <end position="355"/>
    </location>
</feature>
<feature type="coiled-coil region" evidence="1">
    <location>
        <begin position="1330"/>
        <end position="1364"/>
    </location>
</feature>
<feature type="compositionally biased region" description="Basic and acidic residues" evidence="2">
    <location>
        <begin position="496"/>
        <end position="506"/>
    </location>
</feature>
<feature type="compositionally biased region" description="Basic residues" evidence="2">
    <location>
        <begin position="118"/>
        <end position="127"/>
    </location>
</feature>
<feature type="compositionally biased region" description="Polar residues" evidence="2">
    <location>
        <begin position="542"/>
        <end position="554"/>
    </location>
</feature>
<protein>
    <recommendedName>
        <fullName evidence="3">PDZ domain-containing protein</fullName>
    </recommendedName>
</protein>
<feature type="domain" description="PDZ" evidence="3">
    <location>
        <begin position="1264"/>
        <end position="1322"/>
    </location>
</feature>
<comment type="caution">
    <text evidence="4">The sequence shown here is derived from an EMBL/GenBank/DDBJ whole genome shotgun (WGS) entry which is preliminary data.</text>
</comment>
<reference evidence="4" key="1">
    <citation type="submission" date="2019-08" db="EMBL/GenBank/DDBJ databases">
        <title>The improved chromosome-level genome for the pearl oyster Pinctada fucata martensii using PacBio sequencing and Hi-C.</title>
        <authorList>
            <person name="Zheng Z."/>
        </authorList>
    </citation>
    <scope>NUCLEOTIDE SEQUENCE</scope>
    <source>
        <strain evidence="4">ZZ-2019</strain>
        <tissue evidence="4">Adductor muscle</tissue>
    </source>
</reference>
<dbReference type="InterPro" id="IPR036034">
    <property type="entry name" value="PDZ_sf"/>
</dbReference>
<feature type="compositionally biased region" description="Polar residues" evidence="2">
    <location>
        <begin position="563"/>
        <end position="573"/>
    </location>
</feature>